<proteinExistence type="predicted"/>
<dbReference type="AlphaFoldDB" id="A0AA48K9L7"/>
<evidence type="ECO:0000313" key="3">
    <source>
        <dbReference type="EMBL" id="BDU74119.1"/>
    </source>
</evidence>
<sequence length="156" mass="17424">MRAFTLSLLLCASLAPLAAKAPAKVALKAGPFDPARDSFKDLELAKAEARKSGRRIILDVGGNWCSWCHLLHGFWEAQKDVKELRDKHFVFVLVNFSKEAKNEKFLAQFPKVPGYPHLFVLDADGKLLHSQDTGVLEEGEGYSREKVLAFLNAWKA</sequence>
<feature type="chain" id="PRO_5041209482" description="Thioredoxin domain-containing protein" evidence="1">
    <location>
        <begin position="22"/>
        <end position="156"/>
    </location>
</feature>
<dbReference type="Gene3D" id="3.40.30.10">
    <property type="entry name" value="Glutaredoxin"/>
    <property type="match status" value="1"/>
</dbReference>
<keyword evidence="4" id="KW-1185">Reference proteome</keyword>
<feature type="signal peptide" evidence="1">
    <location>
        <begin position="1"/>
        <end position="21"/>
    </location>
</feature>
<protein>
    <recommendedName>
        <fullName evidence="2">Thioredoxin domain-containing protein</fullName>
    </recommendedName>
</protein>
<dbReference type="SUPFAM" id="SSF52833">
    <property type="entry name" value="Thioredoxin-like"/>
    <property type="match status" value="1"/>
</dbReference>
<dbReference type="KEGG" id="msil:METEAL_32930"/>
<reference evidence="4" key="1">
    <citation type="journal article" date="2023" name="Int. J. Syst. Evol. Microbiol.">
        <title>Mesoterricola silvestris gen. nov., sp. nov., Mesoterricola sediminis sp. nov., Geothrix oryzae sp. nov., Geothrix edaphica sp. nov., Geothrix rubra sp. nov., and Geothrix limicola sp. nov., six novel members of Acidobacteriota isolated from soils.</title>
        <authorList>
            <person name="Itoh H."/>
            <person name="Sugisawa Y."/>
            <person name="Mise K."/>
            <person name="Xu Z."/>
            <person name="Kuniyasu M."/>
            <person name="Ushijima N."/>
            <person name="Kawano K."/>
            <person name="Kobayashi E."/>
            <person name="Shiratori Y."/>
            <person name="Masuda Y."/>
            <person name="Senoo K."/>
        </authorList>
    </citation>
    <scope>NUCLEOTIDE SEQUENCE [LARGE SCALE GENOMIC DNA]</scope>
    <source>
        <strain evidence="4">W79</strain>
    </source>
</reference>
<evidence type="ECO:0000256" key="1">
    <source>
        <dbReference type="SAM" id="SignalP"/>
    </source>
</evidence>
<dbReference type="EMBL" id="AP027080">
    <property type="protein sequence ID" value="BDU74119.1"/>
    <property type="molecule type" value="Genomic_DNA"/>
</dbReference>
<gene>
    <name evidence="3" type="ORF">METEAL_32930</name>
</gene>
<dbReference type="InterPro" id="IPR013766">
    <property type="entry name" value="Thioredoxin_domain"/>
</dbReference>
<feature type="domain" description="Thioredoxin" evidence="2">
    <location>
        <begin position="15"/>
        <end position="156"/>
    </location>
</feature>
<dbReference type="RefSeq" id="WP_316412790.1">
    <property type="nucleotide sequence ID" value="NZ_AP027080.1"/>
</dbReference>
<dbReference type="Proteomes" id="UP001238179">
    <property type="component" value="Chromosome"/>
</dbReference>
<dbReference type="Pfam" id="PF13899">
    <property type="entry name" value="Thioredoxin_7"/>
    <property type="match status" value="1"/>
</dbReference>
<organism evidence="3 4">
    <name type="scientific">Mesoterricola silvestris</name>
    <dbReference type="NCBI Taxonomy" id="2927979"/>
    <lineage>
        <taxon>Bacteria</taxon>
        <taxon>Pseudomonadati</taxon>
        <taxon>Acidobacteriota</taxon>
        <taxon>Holophagae</taxon>
        <taxon>Holophagales</taxon>
        <taxon>Holophagaceae</taxon>
        <taxon>Mesoterricola</taxon>
    </lineage>
</organism>
<keyword evidence="1" id="KW-0732">Signal</keyword>
<evidence type="ECO:0000259" key="2">
    <source>
        <dbReference type="PROSITE" id="PS51352"/>
    </source>
</evidence>
<evidence type="ECO:0000313" key="4">
    <source>
        <dbReference type="Proteomes" id="UP001238179"/>
    </source>
</evidence>
<dbReference type="PROSITE" id="PS51352">
    <property type="entry name" value="THIOREDOXIN_2"/>
    <property type="match status" value="1"/>
</dbReference>
<name>A0AA48K9L7_9BACT</name>
<dbReference type="InterPro" id="IPR036249">
    <property type="entry name" value="Thioredoxin-like_sf"/>
</dbReference>
<accession>A0AA48K9L7</accession>